<comment type="caution">
    <text evidence="1">The sequence shown here is derived from an EMBL/GenBank/DDBJ whole genome shotgun (WGS) entry which is preliminary data.</text>
</comment>
<organism evidence="1">
    <name type="scientific">marine sediment metagenome</name>
    <dbReference type="NCBI Taxonomy" id="412755"/>
    <lineage>
        <taxon>unclassified sequences</taxon>
        <taxon>metagenomes</taxon>
        <taxon>ecological metagenomes</taxon>
    </lineage>
</organism>
<dbReference type="AlphaFoldDB" id="A0A0F9LUR4"/>
<accession>A0A0F9LUR4</accession>
<dbReference type="CDD" id="cd22641">
    <property type="entry name" value="C24-like"/>
    <property type="match status" value="1"/>
</dbReference>
<reference evidence="1" key="1">
    <citation type="journal article" date="2015" name="Nature">
        <title>Complex archaea that bridge the gap between prokaryotes and eukaryotes.</title>
        <authorList>
            <person name="Spang A."/>
            <person name="Saw J.H."/>
            <person name="Jorgensen S.L."/>
            <person name="Zaremba-Niedzwiedzka K."/>
            <person name="Martijn J."/>
            <person name="Lind A.E."/>
            <person name="van Eijk R."/>
            <person name="Schleper C."/>
            <person name="Guy L."/>
            <person name="Ettema T.J."/>
        </authorList>
    </citation>
    <scope>NUCLEOTIDE SEQUENCE</scope>
</reference>
<protein>
    <recommendedName>
        <fullName evidence="2">Phage tail collar domain-containing protein</fullName>
    </recommendedName>
</protein>
<evidence type="ECO:0000313" key="1">
    <source>
        <dbReference type="EMBL" id="KKM98869.1"/>
    </source>
</evidence>
<dbReference type="SUPFAM" id="SSF88874">
    <property type="entry name" value="Receptor-binding domain of short tail fibre protein gp12"/>
    <property type="match status" value="1"/>
</dbReference>
<name>A0A0F9LUR4_9ZZZZ</name>
<evidence type="ECO:0008006" key="2">
    <source>
        <dbReference type="Google" id="ProtNLM"/>
    </source>
</evidence>
<sequence length="70" mass="7420">MKNIICLWSGAVIDILAGWALCDGNNGTPDLRDRFVIGAGGTYSPDDTAASTVTTGANLSYYALCYIMKL</sequence>
<proteinExistence type="predicted"/>
<dbReference type="EMBL" id="LAZR01005567">
    <property type="protein sequence ID" value="KKM98869.1"/>
    <property type="molecule type" value="Genomic_DNA"/>
</dbReference>
<gene>
    <name evidence="1" type="ORF">LCGC14_1153640</name>
</gene>